<accession>A0A3M9MCI7</accession>
<gene>
    <name evidence="1" type="ORF">EFY87_07460</name>
</gene>
<organism evidence="1 2">
    <name type="scientific">Flexivirga caeni</name>
    <dbReference type="NCBI Taxonomy" id="2294115"/>
    <lineage>
        <taxon>Bacteria</taxon>
        <taxon>Bacillati</taxon>
        <taxon>Actinomycetota</taxon>
        <taxon>Actinomycetes</taxon>
        <taxon>Micrococcales</taxon>
        <taxon>Dermacoccaceae</taxon>
        <taxon>Flexivirga</taxon>
    </lineage>
</organism>
<proteinExistence type="predicted"/>
<dbReference type="Proteomes" id="UP000271678">
    <property type="component" value="Unassembled WGS sequence"/>
</dbReference>
<sequence>MQATVHAFDESTGSGSVLTDNGRLITVDAATFAASSLRHLRVGQRVSIEVGGSGVTRLWIDGIGPGQRIR</sequence>
<keyword evidence="2" id="KW-1185">Reference proteome</keyword>
<name>A0A3M9MCI7_9MICO</name>
<comment type="caution">
    <text evidence="1">The sequence shown here is derived from an EMBL/GenBank/DDBJ whole genome shotgun (WGS) entry which is preliminary data.</text>
</comment>
<evidence type="ECO:0000313" key="1">
    <source>
        <dbReference type="EMBL" id="RNI23256.1"/>
    </source>
</evidence>
<evidence type="ECO:0008006" key="3">
    <source>
        <dbReference type="Google" id="ProtNLM"/>
    </source>
</evidence>
<dbReference type="RefSeq" id="WP_123270839.1">
    <property type="nucleotide sequence ID" value="NZ_RJJQ01000005.1"/>
</dbReference>
<evidence type="ECO:0000313" key="2">
    <source>
        <dbReference type="Proteomes" id="UP000271678"/>
    </source>
</evidence>
<protein>
    <recommendedName>
        <fullName evidence="3">Cold-shock protein</fullName>
    </recommendedName>
</protein>
<dbReference type="OrthoDB" id="9151145at2"/>
<reference evidence="1 2" key="1">
    <citation type="submission" date="2018-11" db="EMBL/GenBank/DDBJ databases">
        <title>Draft genome of Simplicispira Flexivirga sp. BO-16.</title>
        <authorList>
            <person name="Im W.T."/>
        </authorList>
    </citation>
    <scope>NUCLEOTIDE SEQUENCE [LARGE SCALE GENOMIC DNA]</scope>
    <source>
        <strain evidence="1 2">BO-16</strain>
    </source>
</reference>
<dbReference type="AlphaFoldDB" id="A0A3M9MCI7"/>
<dbReference type="EMBL" id="RJJQ01000005">
    <property type="protein sequence ID" value="RNI23256.1"/>
    <property type="molecule type" value="Genomic_DNA"/>
</dbReference>